<organism evidence="2 3">
    <name type="scientific">Apibacter mensalis</name>
    <dbReference type="NCBI Taxonomy" id="1586267"/>
    <lineage>
        <taxon>Bacteria</taxon>
        <taxon>Pseudomonadati</taxon>
        <taxon>Bacteroidota</taxon>
        <taxon>Flavobacteriia</taxon>
        <taxon>Flavobacteriales</taxon>
        <taxon>Weeksellaceae</taxon>
        <taxon>Apibacter</taxon>
    </lineage>
</organism>
<keyword evidence="1" id="KW-0472">Membrane</keyword>
<accession>A0A0X3ANE5</accession>
<name>A0A0X3ANE5_9FLAO</name>
<keyword evidence="3" id="KW-1185">Reference proteome</keyword>
<dbReference type="AlphaFoldDB" id="A0A0X3ANE5"/>
<dbReference type="Proteomes" id="UP000182761">
    <property type="component" value="Unassembled WGS sequence"/>
</dbReference>
<proteinExistence type="predicted"/>
<feature type="transmembrane region" description="Helical" evidence="1">
    <location>
        <begin position="6"/>
        <end position="22"/>
    </location>
</feature>
<feature type="transmembrane region" description="Helical" evidence="1">
    <location>
        <begin position="98"/>
        <end position="120"/>
    </location>
</feature>
<keyword evidence="1" id="KW-0812">Transmembrane</keyword>
<feature type="transmembrane region" description="Helical" evidence="1">
    <location>
        <begin position="187"/>
        <end position="206"/>
    </location>
</feature>
<evidence type="ECO:0000313" key="3">
    <source>
        <dbReference type="Proteomes" id="UP000182761"/>
    </source>
</evidence>
<gene>
    <name evidence="2" type="ORF">Ga0061079_103183</name>
</gene>
<reference evidence="2 3" key="1">
    <citation type="submission" date="2016-01" db="EMBL/GenBank/DDBJ databases">
        <authorList>
            <person name="McClelland M."/>
            <person name="Jain A."/>
            <person name="Saraogi P."/>
            <person name="Mendelson R."/>
            <person name="Westerman R."/>
            <person name="SanMiguel P."/>
            <person name="Csonka L."/>
        </authorList>
    </citation>
    <scope>NUCLEOTIDE SEQUENCE [LARGE SCALE GENOMIC DNA]</scope>
    <source>
        <strain evidence="2 3">R-53146</strain>
    </source>
</reference>
<dbReference type="EMBL" id="FCOR01000003">
    <property type="protein sequence ID" value="CVK15872.1"/>
    <property type="molecule type" value="Genomic_DNA"/>
</dbReference>
<dbReference type="STRING" id="1586267.GCA_001418685_00707"/>
<feature type="transmembrane region" description="Helical" evidence="1">
    <location>
        <begin position="163"/>
        <end position="180"/>
    </location>
</feature>
<protein>
    <submittedName>
        <fullName evidence="2">Uncharacterized protein</fullName>
    </submittedName>
</protein>
<evidence type="ECO:0000313" key="2">
    <source>
        <dbReference type="EMBL" id="CVK15872.1"/>
    </source>
</evidence>
<feature type="transmembrane region" description="Helical" evidence="1">
    <location>
        <begin position="132"/>
        <end position="148"/>
    </location>
</feature>
<feature type="transmembrane region" description="Helical" evidence="1">
    <location>
        <begin position="31"/>
        <end position="51"/>
    </location>
</feature>
<evidence type="ECO:0000256" key="1">
    <source>
        <dbReference type="SAM" id="Phobius"/>
    </source>
</evidence>
<keyword evidence="1" id="KW-1133">Transmembrane helix</keyword>
<sequence>MVRYISIYGLVVILIYFFYYTLRYKLISKNYFYYLLLSSLSIYIYLLYNYIGLGSFLSVHRFAPALDNIGKYTLENLLGTLSVVNPIFSIKILESVSIIFFIMIGIVLIGLFFLMSYVWFYRVSFNAKINSFNQLLLTIACVYFTWMFDSEYTQGIESLNTKMLAPTFFCFYFSFLILFFKIYLNKLYYIFIITILFLVIKTMYLLKSPVNYLSYRLRVMKVFKERKNLKYFLSDTAYSVPLLNKKIEYIHPYLQSGYINANIVRSINPDIKYTLKDNTIINKSLILYNS</sequence>